<dbReference type="InterPro" id="IPR001661">
    <property type="entry name" value="Glyco_hydro_37"/>
</dbReference>
<dbReference type="PANTHER" id="PTHR23403">
    <property type="entry name" value="TREHALASE"/>
    <property type="match status" value="1"/>
</dbReference>
<dbReference type="RefSeq" id="WP_039143616.1">
    <property type="nucleotide sequence ID" value="NZ_JSVC01000027.1"/>
</dbReference>
<dbReference type="Pfam" id="PF01204">
    <property type="entry name" value="Trehalase"/>
    <property type="match status" value="1"/>
</dbReference>
<keyword evidence="3" id="KW-0732">Signal</keyword>
<dbReference type="AlphaFoldDB" id="A0A0C1L010"/>
<dbReference type="GO" id="GO:0004555">
    <property type="term" value="F:alpha,alpha-trehalase activity"/>
    <property type="evidence" value="ECO:0007669"/>
    <property type="project" value="UniProtKB-EC"/>
</dbReference>
<organism evidence="4 5">
    <name type="scientific">Flavihumibacter solisilvae</name>
    <dbReference type="NCBI Taxonomy" id="1349421"/>
    <lineage>
        <taxon>Bacteria</taxon>
        <taxon>Pseudomonadati</taxon>
        <taxon>Bacteroidota</taxon>
        <taxon>Chitinophagia</taxon>
        <taxon>Chitinophagales</taxon>
        <taxon>Chitinophagaceae</taxon>
        <taxon>Flavihumibacter</taxon>
    </lineage>
</organism>
<feature type="chain" id="PRO_5002148699" evidence="3">
    <location>
        <begin position="20"/>
        <end position="529"/>
    </location>
</feature>
<reference evidence="4 5" key="1">
    <citation type="submission" date="2014-11" db="EMBL/GenBank/DDBJ databases">
        <title>Genome sequence of Flavihumibacter solisilvae 3-3.</title>
        <authorList>
            <person name="Zhou G."/>
            <person name="Li M."/>
            <person name="Wang G."/>
        </authorList>
    </citation>
    <scope>NUCLEOTIDE SEQUENCE [LARGE SCALE GENOMIC DNA]</scope>
    <source>
        <strain evidence="4 5">3-3</strain>
    </source>
</reference>
<dbReference type="PROSITE" id="PS00928">
    <property type="entry name" value="TREHALASE_2"/>
    <property type="match status" value="1"/>
</dbReference>
<sequence length="529" mass="60458">MRNTIFSFLFLCCTLSVMAQKKSVQTPDEIYGELFTDVQEAKIFPDGKTFVDCIPKRDPAEIVKDYLAIKKNPAIRFSLHLFVQENFEVPQNPADQYKTNPNEDIITHLKGLWKVLRREPDKEVKGSSLLPLPYPYIVPGGRFREIYYWDSYFTMLGLKESGENEMIENMVKNFAYLIDTYGHIPNGNRTYYLSRSQPPFFSLMVELLAGVKGDSIYKVYLPQLEKEHRYWMQGGADLKPGQEVRYVVRMKDGTLLNRYWDESTVPRQESWREDVETARRSKRNKVEMYQHLRAGATSGIDFSSRWFDDKKNITTIETTDIIPVDLNALMYNMEVVIARAKQISGDDSGAAKYEKLAAARQVAVDKYCWNSNLKFYTDYNFKKGKVTNAVTPAGLYPFCFFPQKQGYLSVLGQQAGEVVKEKLLKPGGISTSVYNTGEQWDDPNGWAPLQWMSIAGLARAGQIGLAKEISNRWLQLNEKVFKETGKMMEKYNVADLNQPAGGGEYAAQDGFGWTNGVYLALSAWLKKTN</sequence>
<evidence type="ECO:0000256" key="3">
    <source>
        <dbReference type="SAM" id="SignalP"/>
    </source>
</evidence>
<keyword evidence="2 4" id="KW-0326">Glycosidase</keyword>
<keyword evidence="1 4" id="KW-0378">Hydrolase</keyword>
<keyword evidence="5" id="KW-1185">Reference proteome</keyword>
<comment type="caution">
    <text evidence="4">The sequence shown here is derived from an EMBL/GenBank/DDBJ whole genome shotgun (WGS) entry which is preliminary data.</text>
</comment>
<dbReference type="EC" id="3.2.1.28" evidence="4"/>
<dbReference type="NCBIfam" id="NF009774">
    <property type="entry name" value="PRK13271.1"/>
    <property type="match status" value="1"/>
</dbReference>
<dbReference type="PANTHER" id="PTHR23403:SF1">
    <property type="entry name" value="TREHALASE"/>
    <property type="match status" value="1"/>
</dbReference>
<evidence type="ECO:0000313" key="5">
    <source>
        <dbReference type="Proteomes" id="UP000031408"/>
    </source>
</evidence>
<dbReference type="EMBL" id="JSVC01000027">
    <property type="protein sequence ID" value="KIC92881.1"/>
    <property type="molecule type" value="Genomic_DNA"/>
</dbReference>
<dbReference type="SUPFAM" id="SSF48208">
    <property type="entry name" value="Six-hairpin glycosidases"/>
    <property type="match status" value="1"/>
</dbReference>
<dbReference type="InterPro" id="IPR008928">
    <property type="entry name" value="6-hairpin_glycosidase_sf"/>
</dbReference>
<dbReference type="InterPro" id="IPR012341">
    <property type="entry name" value="6hp_glycosidase-like_sf"/>
</dbReference>
<evidence type="ECO:0000313" key="4">
    <source>
        <dbReference type="EMBL" id="KIC92881.1"/>
    </source>
</evidence>
<dbReference type="NCBIfam" id="NF009773">
    <property type="entry name" value="PRK13270.1"/>
    <property type="match status" value="1"/>
</dbReference>
<name>A0A0C1L010_9BACT</name>
<dbReference type="STRING" id="1349421.OI18_20935"/>
<feature type="signal peptide" evidence="3">
    <location>
        <begin position="1"/>
        <end position="19"/>
    </location>
</feature>
<dbReference type="PROSITE" id="PS00927">
    <property type="entry name" value="TREHALASE_1"/>
    <property type="match status" value="1"/>
</dbReference>
<dbReference type="Proteomes" id="UP000031408">
    <property type="component" value="Unassembled WGS sequence"/>
</dbReference>
<dbReference type="PRINTS" id="PR00744">
    <property type="entry name" value="GLHYDRLASE37"/>
</dbReference>
<dbReference type="InterPro" id="IPR018232">
    <property type="entry name" value="Glyco_hydro_37_CS"/>
</dbReference>
<accession>A0A0C1L010</accession>
<proteinExistence type="predicted"/>
<protein>
    <submittedName>
        <fullName evidence="4">Trehalase</fullName>
        <ecNumber evidence="4">3.2.1.28</ecNumber>
    </submittedName>
</protein>
<evidence type="ECO:0000256" key="1">
    <source>
        <dbReference type="ARBA" id="ARBA00022801"/>
    </source>
</evidence>
<gene>
    <name evidence="4" type="primary">treA</name>
    <name evidence="4" type="ORF">OI18_20935</name>
</gene>
<dbReference type="GO" id="GO:0005993">
    <property type="term" value="P:trehalose catabolic process"/>
    <property type="evidence" value="ECO:0007669"/>
    <property type="project" value="TreeGrafter"/>
</dbReference>
<evidence type="ECO:0000256" key="2">
    <source>
        <dbReference type="ARBA" id="ARBA00023295"/>
    </source>
</evidence>
<dbReference type="Gene3D" id="1.50.10.10">
    <property type="match status" value="1"/>
</dbReference>
<dbReference type="OrthoDB" id="106887at2"/>